<dbReference type="Pfam" id="PF02897">
    <property type="entry name" value="Peptidase_S9_N"/>
    <property type="match status" value="1"/>
</dbReference>
<evidence type="ECO:0008006" key="9">
    <source>
        <dbReference type="Google" id="ProtNLM"/>
    </source>
</evidence>
<dbReference type="SUPFAM" id="SSF50993">
    <property type="entry name" value="Peptidase/esterase 'gauge' domain"/>
    <property type="match status" value="1"/>
</dbReference>
<dbReference type="Proteomes" id="UP000075606">
    <property type="component" value="Unassembled WGS sequence"/>
</dbReference>
<keyword evidence="2" id="KW-0645">Protease</keyword>
<keyword evidence="8" id="KW-1185">Reference proteome</keyword>
<evidence type="ECO:0000313" key="7">
    <source>
        <dbReference type="EMBL" id="KYG77381.1"/>
    </source>
</evidence>
<evidence type="ECO:0000259" key="6">
    <source>
        <dbReference type="Pfam" id="PF02897"/>
    </source>
</evidence>
<dbReference type="PANTHER" id="PTHR11757:SF19">
    <property type="entry name" value="PROLYL ENDOPEPTIDASE-LIKE"/>
    <property type="match status" value="1"/>
</dbReference>
<dbReference type="Gene3D" id="2.130.10.120">
    <property type="entry name" value="Prolyl oligopeptidase, N-terminal domain"/>
    <property type="match status" value="1"/>
</dbReference>
<organism evidence="7 8">
    <name type="scientific">Roseivirga spongicola</name>
    <dbReference type="NCBI Taxonomy" id="333140"/>
    <lineage>
        <taxon>Bacteria</taxon>
        <taxon>Pseudomonadati</taxon>
        <taxon>Bacteroidota</taxon>
        <taxon>Cytophagia</taxon>
        <taxon>Cytophagales</taxon>
        <taxon>Roseivirgaceae</taxon>
        <taxon>Roseivirga</taxon>
    </lineage>
</organism>
<keyword evidence="3" id="KW-0378">Hydrolase</keyword>
<dbReference type="GO" id="GO:0004252">
    <property type="term" value="F:serine-type endopeptidase activity"/>
    <property type="evidence" value="ECO:0007669"/>
    <property type="project" value="InterPro"/>
</dbReference>
<reference evidence="7 8" key="1">
    <citation type="submission" date="2016-01" db="EMBL/GenBank/DDBJ databases">
        <title>Genome sequencing of Roseivirga spongicola UST030701-084.</title>
        <authorList>
            <person name="Selvaratnam C."/>
            <person name="Thevarajoo S."/>
            <person name="Goh K.M."/>
            <person name="Ee R."/>
            <person name="Chan K.-G."/>
            <person name="Chong C.S."/>
        </authorList>
    </citation>
    <scope>NUCLEOTIDE SEQUENCE [LARGE SCALE GENOMIC DNA]</scope>
    <source>
        <strain evidence="7 8">UST030701-084</strain>
    </source>
</reference>
<sequence length="1151" mass="133361">MHGSDELIPFATLRIKHTYLGSISEEDGSFAIKIPYAYRNDTLVFSCIGYEPKEVPISSLREQEENRVFLKIHIQELADVVVSRGRQKNPKRVLKKALNRIKVNYPKGQFIYDAYYRERIEENGATIKFSDASVTYSQTGYTGKRFRQSIYGGVLLSNSRVGTIGGIPSFRSLYSHWGERLHDHFGHRTAREDKVKIHDSRSSLNLTKEGLEANIEGGPLGIVSKDLVKYIHYFLDKKSFKSYQYELFEEYLENKGWTYLIRFEPKKEPASLKTIQDKKAKGKRTSRSDILSGEIYIDQDSYAIVKLAYRVEQDYRRHICNLGDMNIQHYGYEVNVDYKRNLDSRWQVDRIFRKDEFIFKDTVSQQTTPYATIAEMYVTESNSAIQSILPTESFLNHDANSLYDYAVEYNPEFWKTYERTNPIAAIDSEIRSHMEMTDSLEKQFAIKHMRDESLKPPVAEVIPTQITLHGKNLVDNYSWLKDRNPKSNSKIMDYIKAENVYTDNYLIPLRKNIRELSNEIFNKMDVESKTDSVLDYGYWYWSLYEGYNDHRTIYRRKNESGAPKEVLLNLTSIADSADYFQFGFYDVSPNNQYLAYAIDTVGNGSLTTYITDLTSGEVLQDSSSNSSDFMWSEDSKGFFYSSKDKSTNRKHSILYHRIGDQFSQDTTFFHEPDPARNVAIWKSFNKEFLFVSSRSATSRDLYMARNKVPYDFKLISATKGREVHSISPVEDKMYVLTNQNAPNGKLMVADTTSFSIKHLIDVEEPAEGVVLEDYAVFRNFFVFLKREQMHQYIEVRNRFTGDKYRIESDHDKLRAYALGRNVNIDTDTLRYFETAPNYSTQRVLFNMNNKKSKSETVSKRKGYDLSSFFRVKLLWVQARDGAQIPVSIVYFGSDKMKNLENRPVFIDAYGAYGLGNRLTHNASIEPLIEEGFIYAYVHVRGGDELGDDWYVQGKQFNKMNSFYDLIDAVDFMKYTGIGHSQRFFANGGSAGGLLMAAVINERPEMFAGAFLDVPFLDVINTMLDESLPLTVDEFDEWGNPRRKKDFNYMLQYSPYENIKPQAYPKLMFQIGLEDKNVGFWEAAKMVAKLRATKTDDNVLLLQTKLSEGHSLSSSRMQGVQALAQKYSVLFEWLREVNYEIAKEQEQQKKRP</sequence>
<dbReference type="EMBL" id="LRPC01000001">
    <property type="protein sequence ID" value="KYG77381.1"/>
    <property type="molecule type" value="Genomic_DNA"/>
</dbReference>
<dbReference type="GO" id="GO:0006508">
    <property type="term" value="P:proteolysis"/>
    <property type="evidence" value="ECO:0007669"/>
    <property type="project" value="UniProtKB-KW"/>
</dbReference>
<dbReference type="InterPro" id="IPR023302">
    <property type="entry name" value="Pept_S9A_N"/>
</dbReference>
<dbReference type="Pfam" id="PF00326">
    <property type="entry name" value="Peptidase_S9"/>
    <property type="match status" value="1"/>
</dbReference>
<name>A0A150XFA2_9BACT</name>
<dbReference type="PANTHER" id="PTHR11757">
    <property type="entry name" value="PROTEASE FAMILY S9A OLIGOPEPTIDASE"/>
    <property type="match status" value="1"/>
</dbReference>
<dbReference type="PROSITE" id="PS00708">
    <property type="entry name" value="PRO_ENDOPEP_SER"/>
    <property type="match status" value="1"/>
</dbReference>
<dbReference type="InterPro" id="IPR051543">
    <property type="entry name" value="Serine_Peptidase_S9A"/>
</dbReference>
<evidence type="ECO:0000259" key="5">
    <source>
        <dbReference type="Pfam" id="PF00326"/>
    </source>
</evidence>
<feature type="domain" description="Peptidase S9 prolyl oligopeptidase catalytic" evidence="5">
    <location>
        <begin position="924"/>
        <end position="1133"/>
    </location>
</feature>
<feature type="domain" description="Peptidase S9A N-terminal" evidence="6">
    <location>
        <begin position="460"/>
        <end position="859"/>
    </location>
</feature>
<comment type="similarity">
    <text evidence="1">Belongs to the peptidase S9A family.</text>
</comment>
<keyword evidence="4" id="KW-0720">Serine protease</keyword>
<dbReference type="InterPro" id="IPR029058">
    <property type="entry name" value="AB_hydrolase_fold"/>
</dbReference>
<dbReference type="InterPro" id="IPR001375">
    <property type="entry name" value="Peptidase_S9_cat"/>
</dbReference>
<comment type="caution">
    <text evidence="7">The sequence shown here is derived from an EMBL/GenBank/DDBJ whole genome shotgun (WGS) entry which is preliminary data.</text>
</comment>
<dbReference type="SUPFAM" id="SSF53474">
    <property type="entry name" value="alpha/beta-Hydrolases"/>
    <property type="match status" value="1"/>
</dbReference>
<evidence type="ECO:0000256" key="4">
    <source>
        <dbReference type="ARBA" id="ARBA00022825"/>
    </source>
</evidence>
<dbReference type="PRINTS" id="PR00862">
    <property type="entry name" value="PROLIGOPTASE"/>
</dbReference>
<gene>
    <name evidence="7" type="ORF">AWW68_01020</name>
</gene>
<protein>
    <recommendedName>
        <fullName evidence="9">Peptidase S9</fullName>
    </recommendedName>
</protein>
<accession>A0A150XFA2</accession>
<evidence type="ECO:0000256" key="3">
    <source>
        <dbReference type="ARBA" id="ARBA00022801"/>
    </source>
</evidence>
<dbReference type="InterPro" id="IPR008969">
    <property type="entry name" value="CarboxyPept-like_regulatory"/>
</dbReference>
<evidence type="ECO:0000256" key="2">
    <source>
        <dbReference type="ARBA" id="ARBA00022670"/>
    </source>
</evidence>
<dbReference type="Gene3D" id="3.40.50.1820">
    <property type="entry name" value="alpha/beta hydrolase"/>
    <property type="match status" value="1"/>
</dbReference>
<dbReference type="AlphaFoldDB" id="A0A150XFA2"/>
<evidence type="ECO:0000313" key="8">
    <source>
        <dbReference type="Proteomes" id="UP000075606"/>
    </source>
</evidence>
<evidence type="ECO:0000256" key="1">
    <source>
        <dbReference type="ARBA" id="ARBA00005228"/>
    </source>
</evidence>
<proteinExistence type="inferred from homology"/>
<dbReference type="SUPFAM" id="SSF49464">
    <property type="entry name" value="Carboxypeptidase regulatory domain-like"/>
    <property type="match status" value="1"/>
</dbReference>
<dbReference type="InterPro" id="IPR002471">
    <property type="entry name" value="Pept_S9_AS"/>
</dbReference>
<dbReference type="Pfam" id="PF13715">
    <property type="entry name" value="CarbopepD_reg_2"/>
    <property type="match status" value="1"/>
</dbReference>
<dbReference type="InterPro" id="IPR002470">
    <property type="entry name" value="Peptidase_S9A"/>
</dbReference>